<feature type="region of interest" description="Disordered" evidence="1">
    <location>
        <begin position="50"/>
        <end position="71"/>
    </location>
</feature>
<feature type="non-terminal residue" evidence="2">
    <location>
        <position position="1"/>
    </location>
</feature>
<dbReference type="AlphaFoldDB" id="K0RPF5"/>
<gene>
    <name evidence="2" type="ORF">THAOC_26271</name>
</gene>
<evidence type="ECO:0000313" key="3">
    <source>
        <dbReference type="Proteomes" id="UP000266841"/>
    </source>
</evidence>
<keyword evidence="3" id="KW-1185">Reference proteome</keyword>
<sequence>ESAASVSSLAVPEYAASFSSLAVPEYAASAASLGPVPEYAASAASLGPVAENIQTPEGTDTRTISIDNNIPSSTPRNAVDAYAPNLSLVSPSSRVTLIFSTNTIRANIAERPSIGGDSIVFALRCGRAQAARKPSTHPLR</sequence>
<evidence type="ECO:0000313" key="2">
    <source>
        <dbReference type="EMBL" id="EJK54164.1"/>
    </source>
</evidence>
<name>K0RPF5_THAOC</name>
<dbReference type="EMBL" id="AGNL01036267">
    <property type="protein sequence ID" value="EJK54164.1"/>
    <property type="molecule type" value="Genomic_DNA"/>
</dbReference>
<evidence type="ECO:0000256" key="1">
    <source>
        <dbReference type="SAM" id="MobiDB-lite"/>
    </source>
</evidence>
<dbReference type="Proteomes" id="UP000266841">
    <property type="component" value="Unassembled WGS sequence"/>
</dbReference>
<feature type="compositionally biased region" description="Polar residues" evidence="1">
    <location>
        <begin position="52"/>
        <end position="71"/>
    </location>
</feature>
<proteinExistence type="predicted"/>
<reference evidence="2 3" key="1">
    <citation type="journal article" date="2012" name="Genome Biol.">
        <title>Genome and low-iron response of an oceanic diatom adapted to chronic iron limitation.</title>
        <authorList>
            <person name="Lommer M."/>
            <person name="Specht M."/>
            <person name="Roy A.S."/>
            <person name="Kraemer L."/>
            <person name="Andreson R."/>
            <person name="Gutowska M.A."/>
            <person name="Wolf J."/>
            <person name="Bergner S.V."/>
            <person name="Schilhabel M.B."/>
            <person name="Klostermeier U.C."/>
            <person name="Beiko R.G."/>
            <person name="Rosenstiel P."/>
            <person name="Hippler M."/>
            <person name="Laroche J."/>
        </authorList>
    </citation>
    <scope>NUCLEOTIDE SEQUENCE [LARGE SCALE GENOMIC DNA]</scope>
    <source>
        <strain evidence="2 3">CCMP1005</strain>
    </source>
</reference>
<organism evidence="2 3">
    <name type="scientific">Thalassiosira oceanica</name>
    <name type="common">Marine diatom</name>
    <dbReference type="NCBI Taxonomy" id="159749"/>
    <lineage>
        <taxon>Eukaryota</taxon>
        <taxon>Sar</taxon>
        <taxon>Stramenopiles</taxon>
        <taxon>Ochrophyta</taxon>
        <taxon>Bacillariophyta</taxon>
        <taxon>Coscinodiscophyceae</taxon>
        <taxon>Thalassiosirophycidae</taxon>
        <taxon>Thalassiosirales</taxon>
        <taxon>Thalassiosiraceae</taxon>
        <taxon>Thalassiosira</taxon>
    </lineage>
</organism>
<protein>
    <submittedName>
        <fullName evidence="2">Uncharacterized protein</fullName>
    </submittedName>
</protein>
<accession>K0RPF5</accession>
<comment type="caution">
    <text evidence="2">The sequence shown here is derived from an EMBL/GenBank/DDBJ whole genome shotgun (WGS) entry which is preliminary data.</text>
</comment>